<dbReference type="Pfam" id="PF00440">
    <property type="entry name" value="TetR_N"/>
    <property type="match status" value="1"/>
</dbReference>
<accession>A0ABV5V6R6</accession>
<proteinExistence type="predicted"/>
<gene>
    <name evidence="6" type="ORF">ACFFN0_15355</name>
</gene>
<dbReference type="InterPro" id="IPR009057">
    <property type="entry name" value="Homeodomain-like_sf"/>
</dbReference>
<dbReference type="RefSeq" id="WP_141339239.1">
    <property type="nucleotide sequence ID" value="NZ_JBHMAX010000036.1"/>
</dbReference>
<dbReference type="PROSITE" id="PS50977">
    <property type="entry name" value="HTH_TETR_2"/>
    <property type="match status" value="1"/>
</dbReference>
<dbReference type="PANTHER" id="PTHR47506">
    <property type="entry name" value="TRANSCRIPTIONAL REGULATORY PROTEIN"/>
    <property type="match status" value="1"/>
</dbReference>
<dbReference type="SUPFAM" id="SSF48498">
    <property type="entry name" value="Tetracyclin repressor-like, C-terminal domain"/>
    <property type="match status" value="1"/>
</dbReference>
<dbReference type="SUPFAM" id="SSF46689">
    <property type="entry name" value="Homeodomain-like"/>
    <property type="match status" value="1"/>
</dbReference>
<dbReference type="InterPro" id="IPR001647">
    <property type="entry name" value="HTH_TetR"/>
</dbReference>
<dbReference type="InterPro" id="IPR036271">
    <property type="entry name" value="Tet_transcr_reg_TetR-rel_C_sf"/>
</dbReference>
<reference evidence="6 7" key="1">
    <citation type="submission" date="2024-09" db="EMBL/GenBank/DDBJ databases">
        <authorList>
            <person name="Sun Q."/>
            <person name="Mori K."/>
        </authorList>
    </citation>
    <scope>NUCLEOTIDE SEQUENCE [LARGE SCALE GENOMIC DNA]</scope>
    <source>
        <strain evidence="6 7">JCM 12763</strain>
    </source>
</reference>
<dbReference type="EMBL" id="JBHMAX010000036">
    <property type="protein sequence ID" value="MFB9733425.1"/>
    <property type="molecule type" value="Genomic_DNA"/>
</dbReference>
<keyword evidence="1" id="KW-0805">Transcription regulation</keyword>
<protein>
    <submittedName>
        <fullName evidence="6">TetR/AcrR family transcriptional regulator</fullName>
    </submittedName>
</protein>
<name>A0ABV5V6R6_9MICO</name>
<dbReference type="Proteomes" id="UP001589613">
    <property type="component" value="Unassembled WGS sequence"/>
</dbReference>
<dbReference type="PANTHER" id="PTHR47506:SF6">
    <property type="entry name" value="HTH-TYPE TRANSCRIPTIONAL REPRESSOR NEMR"/>
    <property type="match status" value="1"/>
</dbReference>
<evidence type="ECO:0000313" key="7">
    <source>
        <dbReference type="Proteomes" id="UP001589613"/>
    </source>
</evidence>
<evidence type="ECO:0000313" key="6">
    <source>
        <dbReference type="EMBL" id="MFB9733425.1"/>
    </source>
</evidence>
<comment type="caution">
    <text evidence="6">The sequence shown here is derived from an EMBL/GenBank/DDBJ whole genome shotgun (WGS) entry which is preliminary data.</text>
</comment>
<keyword evidence="2 4" id="KW-0238">DNA-binding</keyword>
<dbReference type="Gene3D" id="1.10.357.10">
    <property type="entry name" value="Tetracycline Repressor, domain 2"/>
    <property type="match status" value="1"/>
</dbReference>
<dbReference type="InterPro" id="IPR041583">
    <property type="entry name" value="TetR_C_31"/>
</dbReference>
<evidence type="ECO:0000256" key="3">
    <source>
        <dbReference type="ARBA" id="ARBA00023163"/>
    </source>
</evidence>
<keyword evidence="7" id="KW-1185">Reference proteome</keyword>
<evidence type="ECO:0000256" key="1">
    <source>
        <dbReference type="ARBA" id="ARBA00023015"/>
    </source>
</evidence>
<feature type="DNA-binding region" description="H-T-H motif" evidence="4">
    <location>
        <begin position="25"/>
        <end position="44"/>
    </location>
</feature>
<keyword evidence="3" id="KW-0804">Transcription</keyword>
<evidence type="ECO:0000256" key="4">
    <source>
        <dbReference type="PROSITE-ProRule" id="PRU00335"/>
    </source>
</evidence>
<dbReference type="Pfam" id="PF17940">
    <property type="entry name" value="TetR_C_31"/>
    <property type="match status" value="1"/>
</dbReference>
<sequence length="180" mass="19541">MRSLRDRALDAAIELVGTQGLKALTHRRIDERADLPPGSTSNYFRTRDALLRGVADAILEREISGMRATFAPQSAEELLEAMVALLDRTTEDQRTLTSARLVLFMEASHNPALRESLGRGRATFEAALQGALAELGATDPVAATRAMMACAEGLILHRVARHDDSDIRPALELVVRAALA</sequence>
<feature type="domain" description="HTH tetR-type" evidence="5">
    <location>
        <begin position="2"/>
        <end position="62"/>
    </location>
</feature>
<organism evidence="6 7">
    <name type="scientific">Ornithinimicrobium kibberense</name>
    <dbReference type="NCBI Taxonomy" id="282060"/>
    <lineage>
        <taxon>Bacteria</taxon>
        <taxon>Bacillati</taxon>
        <taxon>Actinomycetota</taxon>
        <taxon>Actinomycetes</taxon>
        <taxon>Micrococcales</taxon>
        <taxon>Ornithinimicrobiaceae</taxon>
        <taxon>Ornithinimicrobium</taxon>
    </lineage>
</organism>
<evidence type="ECO:0000256" key="2">
    <source>
        <dbReference type="ARBA" id="ARBA00023125"/>
    </source>
</evidence>
<evidence type="ECO:0000259" key="5">
    <source>
        <dbReference type="PROSITE" id="PS50977"/>
    </source>
</evidence>